<gene>
    <name evidence="1" type="ORF">L195_g054166</name>
</gene>
<name>A0A2K3KEN1_TRIPR</name>
<dbReference type="Proteomes" id="UP000236291">
    <property type="component" value="Unassembled WGS sequence"/>
</dbReference>
<dbReference type="EMBL" id="ASHM01093738">
    <property type="protein sequence ID" value="PNX64728.1"/>
    <property type="molecule type" value="Genomic_DNA"/>
</dbReference>
<evidence type="ECO:0000313" key="2">
    <source>
        <dbReference type="Proteomes" id="UP000236291"/>
    </source>
</evidence>
<accession>A0A2K3KEN1</accession>
<proteinExistence type="predicted"/>
<organism evidence="1 2">
    <name type="scientific">Trifolium pratense</name>
    <name type="common">Red clover</name>
    <dbReference type="NCBI Taxonomy" id="57577"/>
    <lineage>
        <taxon>Eukaryota</taxon>
        <taxon>Viridiplantae</taxon>
        <taxon>Streptophyta</taxon>
        <taxon>Embryophyta</taxon>
        <taxon>Tracheophyta</taxon>
        <taxon>Spermatophyta</taxon>
        <taxon>Magnoliopsida</taxon>
        <taxon>eudicotyledons</taxon>
        <taxon>Gunneridae</taxon>
        <taxon>Pentapetalae</taxon>
        <taxon>rosids</taxon>
        <taxon>fabids</taxon>
        <taxon>Fabales</taxon>
        <taxon>Fabaceae</taxon>
        <taxon>Papilionoideae</taxon>
        <taxon>50 kb inversion clade</taxon>
        <taxon>NPAAA clade</taxon>
        <taxon>Hologalegina</taxon>
        <taxon>IRL clade</taxon>
        <taxon>Trifolieae</taxon>
        <taxon>Trifolium</taxon>
    </lineage>
</organism>
<dbReference type="CDD" id="cd00298">
    <property type="entry name" value="ACD_sHsps_p23-like"/>
    <property type="match status" value="1"/>
</dbReference>
<dbReference type="SUPFAM" id="SSF49764">
    <property type="entry name" value="HSP20-like chaperones"/>
    <property type="match status" value="1"/>
</dbReference>
<dbReference type="Gene3D" id="3.80.10.10">
    <property type="entry name" value="Ribonuclease Inhibitor"/>
    <property type="match status" value="1"/>
</dbReference>
<feature type="non-terminal residue" evidence="1">
    <location>
        <position position="1"/>
    </location>
</feature>
<comment type="caution">
    <text evidence="1">The sequence shown here is derived from an EMBL/GenBank/DDBJ whole genome shotgun (WGS) entry which is preliminary data.</text>
</comment>
<protein>
    <submittedName>
        <fullName evidence="1">Putative NBS-LRR resistance protein</fullName>
    </submittedName>
</protein>
<dbReference type="InterPro" id="IPR008978">
    <property type="entry name" value="HSP20-like_chaperone"/>
</dbReference>
<reference evidence="1 2" key="1">
    <citation type="journal article" date="2014" name="Am. J. Bot.">
        <title>Genome assembly and annotation for red clover (Trifolium pratense; Fabaceae).</title>
        <authorList>
            <person name="Istvanek J."/>
            <person name="Jaros M."/>
            <person name="Krenek A."/>
            <person name="Repkova J."/>
        </authorList>
    </citation>
    <scope>NUCLEOTIDE SEQUENCE [LARGE SCALE GENOMIC DNA]</scope>
    <source>
        <strain evidence="2">cv. Tatra</strain>
        <tissue evidence="1">Young leaves</tissue>
    </source>
</reference>
<sequence length="187" mass="21228">LPYLNDLRIEGKCNQDLVSSIHKLDSLESLRFKDNEDLTCFPDGMLRNLTSLKILDIYGLFKLEQLPIELIYLNAIREIHITDCENLKPLTDETDDSLTVRLYVPGLRPEDVQIAVDHNSLAFAVNTIDENGDGVNFSAAYDLTGKHYDIHHTKVVVNDDHEVNIVVPKIKNEGEESHYVVIDVNVE</sequence>
<dbReference type="AlphaFoldDB" id="A0A2K3KEN1"/>
<dbReference type="Gene3D" id="2.60.40.790">
    <property type="match status" value="1"/>
</dbReference>
<dbReference type="InterPro" id="IPR032675">
    <property type="entry name" value="LRR_dom_sf"/>
</dbReference>
<evidence type="ECO:0000313" key="1">
    <source>
        <dbReference type="EMBL" id="PNX64728.1"/>
    </source>
</evidence>
<dbReference type="SUPFAM" id="SSF52047">
    <property type="entry name" value="RNI-like"/>
    <property type="match status" value="1"/>
</dbReference>
<reference evidence="1 2" key="2">
    <citation type="journal article" date="2017" name="Front. Plant Sci.">
        <title>Gene Classification and Mining of Molecular Markers Useful in Red Clover (Trifolium pratense) Breeding.</title>
        <authorList>
            <person name="Istvanek J."/>
            <person name="Dluhosova J."/>
            <person name="Dluhos P."/>
            <person name="Patkova L."/>
            <person name="Nedelnik J."/>
            <person name="Repkova J."/>
        </authorList>
    </citation>
    <scope>NUCLEOTIDE SEQUENCE [LARGE SCALE GENOMIC DNA]</scope>
    <source>
        <strain evidence="2">cv. Tatra</strain>
        <tissue evidence="1">Young leaves</tissue>
    </source>
</reference>